<sequence>MFPSRRLESAVDRVSAPKPTAAVGTGYCPTPGRLRPTGSLAAD</sequence>
<keyword evidence="3" id="KW-1185">Reference proteome</keyword>
<evidence type="ECO:0000256" key="1">
    <source>
        <dbReference type="SAM" id="MobiDB-lite"/>
    </source>
</evidence>
<dbReference type="AlphaFoldDB" id="L9YWA8"/>
<dbReference type="EMBL" id="AOIJ01000057">
    <property type="protein sequence ID" value="ELY78414.1"/>
    <property type="molecule type" value="Genomic_DNA"/>
</dbReference>
<feature type="compositionally biased region" description="Basic and acidic residues" evidence="1">
    <location>
        <begin position="1"/>
        <end position="11"/>
    </location>
</feature>
<feature type="region of interest" description="Disordered" evidence="1">
    <location>
        <begin position="1"/>
        <end position="43"/>
    </location>
</feature>
<protein>
    <submittedName>
        <fullName evidence="2">Uncharacterized protein</fullName>
    </submittedName>
</protein>
<comment type="caution">
    <text evidence="2">The sequence shown here is derived from an EMBL/GenBank/DDBJ whole genome shotgun (WGS) entry which is preliminary data.</text>
</comment>
<evidence type="ECO:0000313" key="2">
    <source>
        <dbReference type="EMBL" id="ELY78414.1"/>
    </source>
</evidence>
<evidence type="ECO:0000313" key="3">
    <source>
        <dbReference type="Proteomes" id="UP000011592"/>
    </source>
</evidence>
<gene>
    <name evidence="2" type="ORF">C486_13327</name>
</gene>
<accession>L9YWA8</accession>
<reference evidence="2 3" key="1">
    <citation type="journal article" date="2014" name="PLoS Genet.">
        <title>Phylogenetically driven sequencing of extremely halophilic archaea reveals strategies for static and dynamic osmo-response.</title>
        <authorList>
            <person name="Becker E.A."/>
            <person name="Seitzer P.M."/>
            <person name="Tritt A."/>
            <person name="Larsen D."/>
            <person name="Krusor M."/>
            <person name="Yao A.I."/>
            <person name="Wu D."/>
            <person name="Madern D."/>
            <person name="Eisen J.A."/>
            <person name="Darling A.E."/>
            <person name="Facciotti M.T."/>
        </authorList>
    </citation>
    <scope>NUCLEOTIDE SEQUENCE [LARGE SCALE GENOMIC DNA]</scope>
    <source>
        <strain evidence="2 3">JCM 14663</strain>
    </source>
</reference>
<dbReference type="Proteomes" id="UP000011592">
    <property type="component" value="Unassembled WGS sequence"/>
</dbReference>
<proteinExistence type="predicted"/>
<dbReference type="PATRIC" id="fig|1230459.4.peg.2665"/>
<organism evidence="2 3">
    <name type="scientific">Natrinema gari JCM 14663</name>
    <dbReference type="NCBI Taxonomy" id="1230459"/>
    <lineage>
        <taxon>Archaea</taxon>
        <taxon>Methanobacteriati</taxon>
        <taxon>Methanobacteriota</taxon>
        <taxon>Stenosarchaea group</taxon>
        <taxon>Halobacteria</taxon>
        <taxon>Halobacteriales</taxon>
        <taxon>Natrialbaceae</taxon>
        <taxon>Natrinema</taxon>
    </lineage>
</organism>
<name>L9YWA8_9EURY</name>